<protein>
    <submittedName>
        <fullName evidence="2">Uncharacterized protein</fullName>
    </submittedName>
</protein>
<evidence type="ECO:0000313" key="3">
    <source>
        <dbReference type="Proteomes" id="UP000219338"/>
    </source>
</evidence>
<proteinExistence type="predicted"/>
<accession>A0A284R1F2</accession>
<feature type="compositionally biased region" description="Polar residues" evidence="1">
    <location>
        <begin position="1"/>
        <end position="15"/>
    </location>
</feature>
<evidence type="ECO:0000313" key="2">
    <source>
        <dbReference type="EMBL" id="SJL02553.1"/>
    </source>
</evidence>
<organism evidence="2 3">
    <name type="scientific">Armillaria ostoyae</name>
    <name type="common">Armillaria root rot fungus</name>
    <dbReference type="NCBI Taxonomy" id="47428"/>
    <lineage>
        <taxon>Eukaryota</taxon>
        <taxon>Fungi</taxon>
        <taxon>Dikarya</taxon>
        <taxon>Basidiomycota</taxon>
        <taxon>Agaricomycotina</taxon>
        <taxon>Agaricomycetes</taxon>
        <taxon>Agaricomycetidae</taxon>
        <taxon>Agaricales</taxon>
        <taxon>Marasmiineae</taxon>
        <taxon>Physalacriaceae</taxon>
        <taxon>Armillaria</taxon>
    </lineage>
</organism>
<feature type="region of interest" description="Disordered" evidence="1">
    <location>
        <begin position="1"/>
        <end position="23"/>
    </location>
</feature>
<gene>
    <name evidence="2" type="ORF">ARMOST_05884</name>
</gene>
<sequence>MAITSQPTHAIGQQKSNHEYSHRNVTIVIEPTSQDTSQRGPLSNVYKPCDRTRWGDALNGLRGELSK</sequence>
<dbReference type="AlphaFoldDB" id="A0A284R1F2"/>
<dbReference type="EMBL" id="FUEG01000003">
    <property type="protein sequence ID" value="SJL02553.1"/>
    <property type="molecule type" value="Genomic_DNA"/>
</dbReference>
<reference evidence="3" key="1">
    <citation type="journal article" date="2017" name="Nat. Ecol. Evol.">
        <title>Genome expansion and lineage-specific genetic innovations in the forest pathogenic fungi Armillaria.</title>
        <authorList>
            <person name="Sipos G."/>
            <person name="Prasanna A.N."/>
            <person name="Walter M.C."/>
            <person name="O'Connor E."/>
            <person name="Balint B."/>
            <person name="Krizsan K."/>
            <person name="Kiss B."/>
            <person name="Hess J."/>
            <person name="Varga T."/>
            <person name="Slot J."/>
            <person name="Riley R."/>
            <person name="Boka B."/>
            <person name="Rigling D."/>
            <person name="Barry K."/>
            <person name="Lee J."/>
            <person name="Mihaltcheva S."/>
            <person name="LaButti K."/>
            <person name="Lipzen A."/>
            <person name="Waldron R."/>
            <person name="Moloney N.M."/>
            <person name="Sperisen C."/>
            <person name="Kredics L."/>
            <person name="Vagvoelgyi C."/>
            <person name="Patrignani A."/>
            <person name="Fitzpatrick D."/>
            <person name="Nagy I."/>
            <person name="Doyle S."/>
            <person name="Anderson J.B."/>
            <person name="Grigoriev I.V."/>
            <person name="Gueldener U."/>
            <person name="Muensterkoetter M."/>
            <person name="Nagy L.G."/>
        </authorList>
    </citation>
    <scope>NUCLEOTIDE SEQUENCE [LARGE SCALE GENOMIC DNA]</scope>
    <source>
        <strain evidence="3">C18/9</strain>
    </source>
</reference>
<evidence type="ECO:0000256" key="1">
    <source>
        <dbReference type="SAM" id="MobiDB-lite"/>
    </source>
</evidence>
<keyword evidence="3" id="KW-1185">Reference proteome</keyword>
<name>A0A284R1F2_ARMOS</name>
<dbReference type="Proteomes" id="UP000219338">
    <property type="component" value="Unassembled WGS sequence"/>
</dbReference>